<dbReference type="Gene3D" id="3.90.79.10">
    <property type="entry name" value="Nucleoside Triphosphate Pyrophosphohydrolase"/>
    <property type="match status" value="1"/>
</dbReference>
<accession>A0AA36JCH5</accession>
<feature type="domain" description="Nudix hydrolase" evidence="1">
    <location>
        <begin position="354"/>
        <end position="473"/>
    </location>
</feature>
<gene>
    <name evidence="2" type="ORF">EVOR1521_LOCUS25850</name>
</gene>
<sequence>MARRRSDLEPSVRLYVVSTGWPYKPSHSPFRPKLLLYGSRATGSGAFEGCLQAAPLCQRLLRPDHDCLFLVDVSEVAGPKDWQEELIRPGRARRMLERWFAKFNCKEATVLAYGEDAELWAPLLALHGELRVARLVLADGEASGSAKAQAEKAKVEVQSVDSKSIVEAVTSQSESNLEIEDLYFTAVDFDIDRKTKQLQQVATNITSLVAQAIAAVPKEQAPEAVAATVSVETEGADLSVPPEVVAMLSDQSVGGGQFMSTHCLVPGTSFANLAVKVLSCRAEDQVLRVQLADCHGRVEGISSEELTVGATVSVAGQAISLEGRLFLLVQQVAGHAGLREGYAPAAPSAGMVRRYGCLVLRGKKCVLARDSASKLFIPTEEAQYQELPQQAAVRALAEACDIYPEEFVLLRDVAPAVFYETSPGPPVVTTIFPALATNPPPPGTSEEEEVLDEEDAYDWFRYDSAHRLLALNERRAVTRLAMDVEAAVGANVVTPSFPCTFGPEPDMPDMPEVSQGYARRPFKRGKKWAACKDGCC</sequence>
<keyword evidence="3" id="KW-1185">Reference proteome</keyword>
<evidence type="ECO:0000313" key="3">
    <source>
        <dbReference type="Proteomes" id="UP001178507"/>
    </source>
</evidence>
<evidence type="ECO:0000259" key="1">
    <source>
        <dbReference type="Pfam" id="PF00293"/>
    </source>
</evidence>
<dbReference type="Proteomes" id="UP001178507">
    <property type="component" value="Unassembled WGS sequence"/>
</dbReference>
<comment type="caution">
    <text evidence="2">The sequence shown here is derived from an EMBL/GenBank/DDBJ whole genome shotgun (WGS) entry which is preliminary data.</text>
</comment>
<dbReference type="EMBL" id="CAUJNA010003481">
    <property type="protein sequence ID" value="CAJ1403107.1"/>
    <property type="molecule type" value="Genomic_DNA"/>
</dbReference>
<proteinExistence type="predicted"/>
<protein>
    <recommendedName>
        <fullName evidence="1">Nudix hydrolase domain-containing protein</fullName>
    </recommendedName>
</protein>
<dbReference type="InterPro" id="IPR000086">
    <property type="entry name" value="NUDIX_hydrolase_dom"/>
</dbReference>
<dbReference type="SUPFAM" id="SSF55811">
    <property type="entry name" value="Nudix"/>
    <property type="match status" value="1"/>
</dbReference>
<evidence type="ECO:0000313" key="2">
    <source>
        <dbReference type="EMBL" id="CAJ1403107.1"/>
    </source>
</evidence>
<reference evidence="2" key="1">
    <citation type="submission" date="2023-08" db="EMBL/GenBank/DDBJ databases">
        <authorList>
            <person name="Chen Y."/>
            <person name="Shah S."/>
            <person name="Dougan E. K."/>
            <person name="Thang M."/>
            <person name="Chan C."/>
        </authorList>
    </citation>
    <scope>NUCLEOTIDE SEQUENCE</scope>
</reference>
<dbReference type="Pfam" id="PF00293">
    <property type="entry name" value="NUDIX"/>
    <property type="match status" value="1"/>
</dbReference>
<dbReference type="AlphaFoldDB" id="A0AA36JCH5"/>
<organism evidence="2 3">
    <name type="scientific">Effrenium voratum</name>
    <dbReference type="NCBI Taxonomy" id="2562239"/>
    <lineage>
        <taxon>Eukaryota</taxon>
        <taxon>Sar</taxon>
        <taxon>Alveolata</taxon>
        <taxon>Dinophyceae</taxon>
        <taxon>Suessiales</taxon>
        <taxon>Symbiodiniaceae</taxon>
        <taxon>Effrenium</taxon>
    </lineage>
</organism>
<name>A0AA36JCH5_9DINO</name>
<dbReference type="InterPro" id="IPR015797">
    <property type="entry name" value="NUDIX_hydrolase-like_dom_sf"/>
</dbReference>